<dbReference type="SMART" id="SM00220">
    <property type="entry name" value="S_TKc"/>
    <property type="match status" value="1"/>
</dbReference>
<protein>
    <recommendedName>
        <fullName evidence="5">Protein kinase domain-containing protein</fullName>
    </recommendedName>
</protein>
<feature type="domain" description="Protein kinase" evidence="5">
    <location>
        <begin position="21"/>
        <end position="319"/>
    </location>
</feature>
<feature type="compositionally biased region" description="Low complexity" evidence="4">
    <location>
        <begin position="456"/>
        <end position="486"/>
    </location>
</feature>
<dbReference type="InterPro" id="IPR008271">
    <property type="entry name" value="Ser/Thr_kinase_AS"/>
</dbReference>
<keyword evidence="2 3" id="KW-0067">ATP-binding</keyword>
<dbReference type="Gene3D" id="3.30.200.20">
    <property type="entry name" value="Phosphorylase Kinase, domain 1"/>
    <property type="match status" value="1"/>
</dbReference>
<feature type="compositionally biased region" description="Low complexity" evidence="4">
    <location>
        <begin position="427"/>
        <end position="446"/>
    </location>
</feature>
<dbReference type="PROSITE" id="PS50011">
    <property type="entry name" value="PROTEIN_KINASE_DOM"/>
    <property type="match status" value="1"/>
</dbReference>
<keyword evidence="1 3" id="KW-0547">Nucleotide-binding</keyword>
<feature type="region of interest" description="Disordered" evidence="4">
    <location>
        <begin position="380"/>
        <end position="619"/>
    </location>
</feature>
<proteinExistence type="predicted"/>
<dbReference type="GO" id="GO:0005524">
    <property type="term" value="F:ATP binding"/>
    <property type="evidence" value="ECO:0007669"/>
    <property type="project" value="UniProtKB-UniRule"/>
</dbReference>
<evidence type="ECO:0000256" key="2">
    <source>
        <dbReference type="ARBA" id="ARBA00022840"/>
    </source>
</evidence>
<organism evidence="6">
    <name type="scientific">Florenciella parvula</name>
    <dbReference type="NCBI Taxonomy" id="236787"/>
    <lineage>
        <taxon>Eukaryota</taxon>
        <taxon>Sar</taxon>
        <taxon>Stramenopiles</taxon>
        <taxon>Ochrophyta</taxon>
        <taxon>Dictyochophyceae</taxon>
        <taxon>Florenciellales</taxon>
        <taxon>Florenciella</taxon>
    </lineage>
</organism>
<evidence type="ECO:0000256" key="1">
    <source>
        <dbReference type="ARBA" id="ARBA00022741"/>
    </source>
</evidence>
<dbReference type="GO" id="GO:0004672">
    <property type="term" value="F:protein kinase activity"/>
    <property type="evidence" value="ECO:0007669"/>
    <property type="project" value="InterPro"/>
</dbReference>
<dbReference type="FunFam" id="1.10.510.10:FF:000439">
    <property type="entry name" value="Mitogen-activated protein kinase"/>
    <property type="match status" value="1"/>
</dbReference>
<dbReference type="CDD" id="cd07834">
    <property type="entry name" value="STKc_MAPK"/>
    <property type="match status" value="1"/>
</dbReference>
<evidence type="ECO:0000313" key="6">
    <source>
        <dbReference type="EMBL" id="CAD9434213.1"/>
    </source>
</evidence>
<evidence type="ECO:0000259" key="5">
    <source>
        <dbReference type="PROSITE" id="PS50011"/>
    </source>
</evidence>
<feature type="compositionally biased region" description="Polar residues" evidence="4">
    <location>
        <begin position="559"/>
        <end position="573"/>
    </location>
</feature>
<name>A0A7S2G791_9STRA</name>
<dbReference type="InterPro" id="IPR017441">
    <property type="entry name" value="Protein_kinase_ATP_BS"/>
</dbReference>
<evidence type="ECO:0000256" key="3">
    <source>
        <dbReference type="PROSITE-ProRule" id="PRU10141"/>
    </source>
</evidence>
<gene>
    <name evidence="6" type="ORF">FPAR1323_LOCUS13109</name>
</gene>
<feature type="binding site" evidence="3">
    <location>
        <position position="50"/>
    </location>
    <ligand>
        <name>ATP</name>
        <dbReference type="ChEBI" id="CHEBI:30616"/>
    </ligand>
</feature>
<sequence>MAIELSPHKIGGQTFYLQPSITPNSIVGKGSYGVVISATDMSSNKKVAIKRIKPYAGDEWEARHTLREIQLMRLLDVHPNIISLSNLWTRDDDSELYITMELMDSDLHQIIQSKQNLSEPHHQCLMKQLLLGVQAMHKCGVLHRDLKPGNLLVTRNCQLRITDFGLARAWKQGSAPATQVEEGQVGVMTEYVVTRWYRCPELLLAPHIPYTGAIDLWSVGCIFGELLTRRPLFPGKSYVHQVQVILDVLGTPASEAEFGFKPRDDASSFLKRQRHRPGISWQQLVPSASENGRDFLSRLLTWDPNKRLTVDQALGHRWMENSPALPVSEIPLADLLKHKEAQGITLDFEDPATPLPALKQQIETEIAIYQQRALTGSATVSAAVRGSPGPQEASPPSQAQAQDAAAAAAVASRRGGGSGVGKGGGAAAASMYNSQSQNNMNSSNVAHTAHHGNIRGGANASSAGGDNGANSSGSGSGGSRMQSSRAMVLGKSSRNIPRTGVGGKPRSGNSAEQLPPRGAAAASMRQEMERVASRGRMRPQDLPSIRAQGGVMPRAGSGSLLSNSARGSANSGMTMADAIRNEARSARGPNPQPLAHYQRAGSGSDSRSMVRAGSRGRLR</sequence>
<reference evidence="6" key="1">
    <citation type="submission" date="2021-01" db="EMBL/GenBank/DDBJ databases">
        <authorList>
            <person name="Corre E."/>
            <person name="Pelletier E."/>
            <person name="Niang G."/>
            <person name="Scheremetjew M."/>
            <person name="Finn R."/>
            <person name="Kale V."/>
            <person name="Holt S."/>
            <person name="Cochrane G."/>
            <person name="Meng A."/>
            <person name="Brown T."/>
            <person name="Cohen L."/>
        </authorList>
    </citation>
    <scope>NUCLEOTIDE SEQUENCE</scope>
    <source>
        <strain evidence="6">RCC1693</strain>
    </source>
</reference>
<dbReference type="PANTHER" id="PTHR24055">
    <property type="entry name" value="MITOGEN-ACTIVATED PROTEIN KINASE"/>
    <property type="match status" value="1"/>
</dbReference>
<dbReference type="Pfam" id="PF00069">
    <property type="entry name" value="Pkinase"/>
    <property type="match status" value="1"/>
</dbReference>
<evidence type="ECO:0000256" key="4">
    <source>
        <dbReference type="SAM" id="MobiDB-lite"/>
    </source>
</evidence>
<dbReference type="InterPro" id="IPR011009">
    <property type="entry name" value="Kinase-like_dom_sf"/>
</dbReference>
<dbReference type="EMBL" id="HBGT01025272">
    <property type="protein sequence ID" value="CAD9434213.1"/>
    <property type="molecule type" value="Transcribed_RNA"/>
</dbReference>
<dbReference type="AlphaFoldDB" id="A0A7S2G791"/>
<feature type="compositionally biased region" description="Low complexity" evidence="4">
    <location>
        <begin position="386"/>
        <end position="413"/>
    </location>
</feature>
<dbReference type="PROSITE" id="PS00108">
    <property type="entry name" value="PROTEIN_KINASE_ST"/>
    <property type="match status" value="1"/>
</dbReference>
<feature type="compositionally biased region" description="Gly residues" evidence="4">
    <location>
        <begin position="414"/>
        <end position="426"/>
    </location>
</feature>
<dbReference type="InterPro" id="IPR050117">
    <property type="entry name" value="MAPK"/>
</dbReference>
<accession>A0A7S2G791</accession>
<dbReference type="PROSITE" id="PS00107">
    <property type="entry name" value="PROTEIN_KINASE_ATP"/>
    <property type="match status" value="1"/>
</dbReference>
<dbReference type="InterPro" id="IPR000719">
    <property type="entry name" value="Prot_kinase_dom"/>
</dbReference>
<dbReference type="Gene3D" id="1.10.510.10">
    <property type="entry name" value="Transferase(Phosphotransferase) domain 1"/>
    <property type="match status" value="1"/>
</dbReference>
<dbReference type="SUPFAM" id="SSF56112">
    <property type="entry name" value="Protein kinase-like (PK-like)"/>
    <property type="match status" value="1"/>
</dbReference>